<dbReference type="Proteomes" id="UP000304953">
    <property type="component" value="Unassembled WGS sequence"/>
</dbReference>
<dbReference type="EMBL" id="SRYA01000002">
    <property type="protein sequence ID" value="TGY98128.1"/>
    <property type="molecule type" value="Genomic_DNA"/>
</dbReference>
<accession>A0AC61S2A5</accession>
<sequence length="203" mass="23082">MTIRKADVQDLEQILSIYSYAREQMALSGNPSQWGTEKPDLKTIRQDIEQGRLFVMESELENALEKTADIKLENAPEETADIKLKDAPEETADIKLPDASGRQIAGVFAFQIGEEPTYQIIQGRWLNDFPYGVIHRIASAGRQKDILAECLTFCSAFTCNLRIDTHENNLIMRHLLKKNGFQECGIIHVEDKSPRIAFQRCIE</sequence>
<reference evidence="1" key="1">
    <citation type="submission" date="2019-04" db="EMBL/GenBank/DDBJ databases">
        <title>Microbes associate with the intestines of laboratory mice.</title>
        <authorList>
            <person name="Navarre W."/>
            <person name="Wong E."/>
            <person name="Huang K."/>
            <person name="Tropini C."/>
            <person name="Ng K."/>
            <person name="Yu B."/>
        </authorList>
    </citation>
    <scope>NUCLEOTIDE SEQUENCE</scope>
    <source>
        <strain evidence="1">NM01_1-7b</strain>
    </source>
</reference>
<gene>
    <name evidence="1" type="ORF">E5329_01620</name>
</gene>
<evidence type="ECO:0000313" key="2">
    <source>
        <dbReference type="Proteomes" id="UP000304953"/>
    </source>
</evidence>
<evidence type="ECO:0000313" key="1">
    <source>
        <dbReference type="EMBL" id="TGY98128.1"/>
    </source>
</evidence>
<comment type="caution">
    <text evidence="1">The sequence shown here is derived from an EMBL/GenBank/DDBJ whole genome shotgun (WGS) entry which is preliminary data.</text>
</comment>
<protein>
    <submittedName>
        <fullName evidence="1">N-acetyltransferase</fullName>
    </submittedName>
</protein>
<name>A0AC61S2A5_9FIRM</name>
<proteinExistence type="predicted"/>
<keyword evidence="2" id="KW-1185">Reference proteome</keyword>
<organism evidence="1 2">
    <name type="scientific">Petralouisia muris</name>
    <dbReference type="NCBI Taxonomy" id="3032872"/>
    <lineage>
        <taxon>Bacteria</taxon>
        <taxon>Bacillati</taxon>
        <taxon>Bacillota</taxon>
        <taxon>Clostridia</taxon>
        <taxon>Lachnospirales</taxon>
        <taxon>Lachnospiraceae</taxon>
        <taxon>Petralouisia</taxon>
    </lineage>
</organism>